<evidence type="ECO:0000256" key="6">
    <source>
        <dbReference type="ARBA" id="ARBA00022723"/>
    </source>
</evidence>
<keyword evidence="8" id="KW-0482">Metalloprotease</keyword>
<dbReference type="SMART" id="SM01011">
    <property type="entry name" value="AMP_N"/>
    <property type="match status" value="1"/>
</dbReference>
<dbReference type="Pfam" id="PF00557">
    <property type="entry name" value="Peptidase_M24"/>
    <property type="match status" value="1"/>
</dbReference>
<evidence type="ECO:0000256" key="4">
    <source>
        <dbReference type="ARBA" id="ARBA00012574"/>
    </source>
</evidence>
<dbReference type="AlphaFoldDB" id="A0A317CNJ6"/>
<dbReference type="PANTHER" id="PTHR43226:SF4">
    <property type="entry name" value="XAA-PRO AMINOPEPTIDASE 3"/>
    <property type="match status" value="1"/>
</dbReference>
<dbReference type="Gene3D" id="3.90.230.10">
    <property type="entry name" value="Creatinase/methionine aminopeptidase superfamily"/>
    <property type="match status" value="1"/>
</dbReference>
<comment type="catalytic activity">
    <reaction evidence="1">
        <text>Release of any N-terminal amino acid, including proline, that is linked to proline, even from a dipeptide or tripeptide.</text>
        <dbReference type="EC" id="3.4.11.9"/>
    </reaction>
</comment>
<dbReference type="InterPro" id="IPR000994">
    <property type="entry name" value="Pept_M24"/>
</dbReference>
<sequence length="447" mass="50351">MKNNNPVLPAKEFADRREQLMSMVGPDGIVIVPSATVLIRNRDAEFPFRQDSDFQYLTNFNEPDAVAVLVPEREEGEFILFCREKDPLTERWTGRMAGLDGARELYQADDAFPIEDIDEILPGLMDRRETVHYSMGVNTEFDNQVMSWVNALKAKIRNGVNPPHEFVSLDLLLHDMRLYKTKAEIKLMKHAAKTSVAAHERAMKICEPGINEGQLDAEFLHAFRWNGMVPAYTSIVGGGENACVLHYIENNKPLEDGDLVLIDAGAEYDCYASDITRTFPVNGKFSEPQRQIYQVVLDAQYAAIEAAQPGNTWDDPHAAAVKVISQGLLDLGLLEGDLETIIEEATYREFFMHKTGHWLGMDVHDVGDYKIDDEWRVLEQGMVLTVEPGIYINPDPKIDEKWWNIGVRIEDDVLITRDGNDVLTGKLVKEVAEVEALMAKGKAERAG</sequence>
<dbReference type="InterPro" id="IPR007865">
    <property type="entry name" value="Aminopep_P_N"/>
</dbReference>
<dbReference type="InterPro" id="IPR052433">
    <property type="entry name" value="X-Pro_dipept-like"/>
</dbReference>
<accession>A0A317CNJ6</accession>
<dbReference type="RefSeq" id="WP_109836144.1">
    <property type="nucleotide sequence ID" value="NZ_QGKM01000005.1"/>
</dbReference>
<name>A0A317CNJ6_9GAMM</name>
<dbReference type="Pfam" id="PF05195">
    <property type="entry name" value="AMP_N"/>
    <property type="match status" value="1"/>
</dbReference>
<evidence type="ECO:0000256" key="9">
    <source>
        <dbReference type="ARBA" id="ARBA00023211"/>
    </source>
</evidence>
<dbReference type="InterPro" id="IPR029149">
    <property type="entry name" value="Creatin/AminoP/Spt16_N"/>
</dbReference>
<dbReference type="Proteomes" id="UP000245539">
    <property type="component" value="Unassembled WGS sequence"/>
</dbReference>
<dbReference type="Gene3D" id="3.40.350.10">
    <property type="entry name" value="Creatinase/prolidase N-terminal domain"/>
    <property type="match status" value="1"/>
</dbReference>
<comment type="similarity">
    <text evidence="3">Belongs to the peptidase M24B family.</text>
</comment>
<evidence type="ECO:0000259" key="13">
    <source>
        <dbReference type="SMART" id="SM01011"/>
    </source>
</evidence>
<dbReference type="OrthoDB" id="9806388at2"/>
<dbReference type="GO" id="GO:0005829">
    <property type="term" value="C:cytosol"/>
    <property type="evidence" value="ECO:0007669"/>
    <property type="project" value="TreeGrafter"/>
</dbReference>
<evidence type="ECO:0000256" key="5">
    <source>
        <dbReference type="ARBA" id="ARBA00022670"/>
    </source>
</evidence>
<gene>
    <name evidence="14" type="ORF">DKW60_02815</name>
</gene>
<dbReference type="FunFam" id="3.90.230.10:FF:000002">
    <property type="entry name" value="Xaa-Pro aminopeptidase 3"/>
    <property type="match status" value="1"/>
</dbReference>
<reference evidence="14 15" key="1">
    <citation type="submission" date="2018-05" db="EMBL/GenBank/DDBJ databases">
        <title>Leucothrix arctica sp. nov., isolated from Arctic seawater.</title>
        <authorList>
            <person name="Choi A."/>
            <person name="Baek K."/>
        </authorList>
    </citation>
    <scope>NUCLEOTIDE SEQUENCE [LARGE SCALE GENOMIC DNA]</scope>
    <source>
        <strain evidence="14 15">JCM 18388</strain>
    </source>
</reference>
<evidence type="ECO:0000256" key="11">
    <source>
        <dbReference type="ARBA" id="ARBA00075356"/>
    </source>
</evidence>
<dbReference type="PANTHER" id="PTHR43226">
    <property type="entry name" value="XAA-PRO AMINOPEPTIDASE 3"/>
    <property type="match status" value="1"/>
</dbReference>
<comment type="cofactor">
    <cofactor evidence="2">
        <name>Mn(2+)</name>
        <dbReference type="ChEBI" id="CHEBI:29035"/>
    </cofactor>
</comment>
<dbReference type="EMBL" id="QGKM01000005">
    <property type="protein sequence ID" value="PWR00087.1"/>
    <property type="molecule type" value="Genomic_DNA"/>
</dbReference>
<keyword evidence="15" id="KW-1185">Reference proteome</keyword>
<comment type="caution">
    <text evidence="14">The sequence shown here is derived from an EMBL/GenBank/DDBJ whole genome shotgun (WGS) entry which is preliminary data.</text>
</comment>
<evidence type="ECO:0000313" key="14">
    <source>
        <dbReference type="EMBL" id="PWR00087.1"/>
    </source>
</evidence>
<proteinExistence type="inferred from homology"/>
<dbReference type="CDD" id="cd01087">
    <property type="entry name" value="Prolidase"/>
    <property type="match status" value="1"/>
</dbReference>
<evidence type="ECO:0000256" key="10">
    <source>
        <dbReference type="ARBA" id="ARBA00069363"/>
    </source>
</evidence>
<feature type="domain" description="Aminopeptidase P N-terminal" evidence="13">
    <location>
        <begin position="8"/>
        <end position="142"/>
    </location>
</feature>
<organism evidence="14 15">
    <name type="scientific">Leucothrix pacifica</name>
    <dbReference type="NCBI Taxonomy" id="1247513"/>
    <lineage>
        <taxon>Bacteria</taxon>
        <taxon>Pseudomonadati</taxon>
        <taxon>Pseudomonadota</taxon>
        <taxon>Gammaproteobacteria</taxon>
        <taxon>Thiotrichales</taxon>
        <taxon>Thiotrichaceae</taxon>
        <taxon>Leucothrix</taxon>
    </lineage>
</organism>
<dbReference type="EC" id="3.4.11.9" evidence="4"/>
<keyword evidence="7" id="KW-0378">Hydrolase</keyword>
<keyword evidence="9" id="KW-0464">Manganese</keyword>
<evidence type="ECO:0000256" key="7">
    <source>
        <dbReference type="ARBA" id="ARBA00022801"/>
    </source>
</evidence>
<protein>
    <recommendedName>
        <fullName evidence="10">Xaa-Pro aminopeptidase</fullName>
        <ecNumber evidence="4">3.4.11.9</ecNumber>
    </recommendedName>
    <alternativeName>
        <fullName evidence="11">Aminopeptidase P II</fullName>
    </alternativeName>
    <alternativeName>
        <fullName evidence="12">X-Pro aminopeptidase</fullName>
    </alternativeName>
</protein>
<evidence type="ECO:0000256" key="3">
    <source>
        <dbReference type="ARBA" id="ARBA00008766"/>
    </source>
</evidence>
<evidence type="ECO:0000256" key="2">
    <source>
        <dbReference type="ARBA" id="ARBA00001936"/>
    </source>
</evidence>
<dbReference type="SUPFAM" id="SSF55920">
    <property type="entry name" value="Creatinase/aminopeptidase"/>
    <property type="match status" value="1"/>
</dbReference>
<keyword evidence="6" id="KW-0479">Metal-binding</keyword>
<dbReference type="InterPro" id="IPR036005">
    <property type="entry name" value="Creatinase/aminopeptidase-like"/>
</dbReference>
<dbReference type="SUPFAM" id="SSF53092">
    <property type="entry name" value="Creatinase/prolidase N-terminal domain"/>
    <property type="match status" value="1"/>
</dbReference>
<evidence type="ECO:0000256" key="12">
    <source>
        <dbReference type="ARBA" id="ARBA00081411"/>
    </source>
</evidence>
<dbReference type="GO" id="GO:0006508">
    <property type="term" value="P:proteolysis"/>
    <property type="evidence" value="ECO:0007669"/>
    <property type="project" value="UniProtKB-KW"/>
</dbReference>
<keyword evidence="5" id="KW-0645">Protease</keyword>
<evidence type="ECO:0000313" key="15">
    <source>
        <dbReference type="Proteomes" id="UP000245539"/>
    </source>
</evidence>
<dbReference type="GO" id="GO:0030145">
    <property type="term" value="F:manganese ion binding"/>
    <property type="evidence" value="ECO:0007669"/>
    <property type="project" value="InterPro"/>
</dbReference>
<evidence type="ECO:0000256" key="8">
    <source>
        <dbReference type="ARBA" id="ARBA00023049"/>
    </source>
</evidence>
<dbReference type="GO" id="GO:0070006">
    <property type="term" value="F:metalloaminopeptidase activity"/>
    <property type="evidence" value="ECO:0007669"/>
    <property type="project" value="InterPro"/>
</dbReference>
<evidence type="ECO:0000256" key="1">
    <source>
        <dbReference type="ARBA" id="ARBA00001424"/>
    </source>
</evidence>
<keyword evidence="14" id="KW-0031">Aminopeptidase</keyword>